<evidence type="ECO:0000256" key="8">
    <source>
        <dbReference type="ARBA" id="ARBA00023145"/>
    </source>
</evidence>
<proteinExistence type="inferred from homology"/>
<dbReference type="EMBL" id="GFAH01000294">
    <property type="protein sequence ID" value="JAV48095.1"/>
    <property type="molecule type" value="Transcribed_RNA"/>
</dbReference>
<dbReference type="CDD" id="cd16030">
    <property type="entry name" value="iduronate-2-sulfatase"/>
    <property type="match status" value="1"/>
</dbReference>
<dbReference type="Gene3D" id="3.40.720.10">
    <property type="entry name" value="Alkaline Phosphatase, subunit A"/>
    <property type="match status" value="1"/>
</dbReference>
<keyword evidence="11" id="KW-0458">Lysosome</keyword>
<evidence type="ECO:0000256" key="6">
    <source>
        <dbReference type="ARBA" id="ARBA00022801"/>
    </source>
</evidence>
<feature type="domain" description="Sulfatase N-terminal" evidence="19">
    <location>
        <begin position="51"/>
        <end position="426"/>
    </location>
</feature>
<keyword evidence="8" id="KW-0865">Zymogen</keyword>
<dbReference type="InterPro" id="IPR035874">
    <property type="entry name" value="IDS"/>
</dbReference>
<evidence type="ECO:0000256" key="17">
    <source>
        <dbReference type="ARBA" id="ARBA00081076"/>
    </source>
</evidence>
<evidence type="ECO:0000256" key="2">
    <source>
        <dbReference type="ARBA" id="ARBA00004371"/>
    </source>
</evidence>
<sequence length="573" mass="65731">MADMSDRQTLHKRSLWVCVGVIILVLATGGVMIAIHLTIKDDEPTLPKPTNVLFIVVDDLRPALESYGDENVIAPNIKQLAARSIKFNRAYSQFAMCAPSRNSFLTSRRPDTLHLYDTRSYWRTAVGNFTTLPQHFKEHGFHTVSIGKIFHSGPSSGDDDDYPYSWSEKPYRPSTIKYKNSAVCPTKDGTLARNLYCPVNVDEQEEHTLPDLQSNAQAIEFLQNYSDPTLRSEDKPFFLAVGYYKPHIPFKFPKQYEDLYPSMPLAPNRYKPDKMPDVAWNPWVDVRSRDDVQKLNVSFPFGPLPDDFQKLARIGYYASISYIDDLIGELLATLQETGFAQNTMIVFTGDHGWSLGEHQEWAKYSNFDDVVRVPLFVSIPKATDVNAEPFRHISVLNETVKYPAALQTDELVELVDLFPTLTDVMHLPTPPYCPLDSGSSVFCTEGRSFKPLIQHVIAEQNYIEKFSWKKAAFSQYPRPSAFPQNNSDLPLLKDIKIMGYTMKTKQYRYTEWIHFSPDTFQGNWSILYAQELYDHYRDEKEDNNVAEKPENEKLVKQLSKQLQKGWRSSVPSR</sequence>
<evidence type="ECO:0000256" key="14">
    <source>
        <dbReference type="ARBA" id="ARBA00062513"/>
    </source>
</evidence>
<evidence type="ECO:0000256" key="9">
    <source>
        <dbReference type="ARBA" id="ARBA00023157"/>
    </source>
</evidence>
<comment type="function">
    <text evidence="13">Lysosomal enzyme involved in the degradation pathway of dermatan sulfate and heparan sulfate.</text>
</comment>
<dbReference type="GO" id="GO:1901136">
    <property type="term" value="P:carbohydrate derivative catabolic process"/>
    <property type="evidence" value="ECO:0007669"/>
    <property type="project" value="UniProtKB-ARBA"/>
</dbReference>
<dbReference type="EC" id="3.1.6.13" evidence="15"/>
<comment type="cofactor">
    <cofactor evidence="1">
        <name>Ca(2+)</name>
        <dbReference type="ChEBI" id="CHEBI:29108"/>
    </cofactor>
</comment>
<keyword evidence="9" id="KW-1015">Disulfide bond</keyword>
<keyword evidence="10" id="KW-0325">Glycoprotein</keyword>
<dbReference type="InterPro" id="IPR000917">
    <property type="entry name" value="Sulfatase_N"/>
</dbReference>
<dbReference type="Pfam" id="PF00884">
    <property type="entry name" value="Sulfatase"/>
    <property type="match status" value="1"/>
</dbReference>
<name>A0A1W7RAC6_9SCOR</name>
<dbReference type="GO" id="GO:0004423">
    <property type="term" value="F:iduronate-2-sulfatase activity"/>
    <property type="evidence" value="ECO:0007669"/>
    <property type="project" value="UniProtKB-EC"/>
</dbReference>
<evidence type="ECO:0000256" key="5">
    <source>
        <dbReference type="ARBA" id="ARBA00022729"/>
    </source>
</evidence>
<dbReference type="FunFam" id="3.40.720.10:FF:000027">
    <property type="entry name" value="iduronate 2-sulfatase"/>
    <property type="match status" value="1"/>
</dbReference>
<keyword evidence="18" id="KW-0812">Transmembrane</keyword>
<comment type="similarity">
    <text evidence="3">Belongs to the sulfatase family.</text>
</comment>
<accession>A0A1W7RAC6</accession>
<protein>
    <recommendedName>
        <fullName evidence="16">Iduronate 2-sulfatase</fullName>
        <ecNumber evidence="15">3.1.6.13</ecNumber>
    </recommendedName>
    <alternativeName>
        <fullName evidence="17">Alpha-L-iduronate sulfate sulfatase</fullName>
    </alternativeName>
</protein>
<evidence type="ECO:0000256" key="7">
    <source>
        <dbReference type="ARBA" id="ARBA00022837"/>
    </source>
</evidence>
<comment type="subunit">
    <text evidence="14">Monomer. The 58-kDa mature form is composed of two chains resulting from proteolitic processing, the 42-kDa chain and the 14-kDa chain that remain stably associated and form the 58-kDa intermediate form which is enzymatically active.</text>
</comment>
<keyword evidence="5" id="KW-0732">Signal</keyword>
<evidence type="ECO:0000256" key="13">
    <source>
        <dbReference type="ARBA" id="ARBA00056350"/>
    </source>
</evidence>
<dbReference type="AlphaFoldDB" id="A0A1W7RAC6"/>
<dbReference type="PANTHER" id="PTHR45953">
    <property type="entry name" value="IDURONATE 2-SULFATASE"/>
    <property type="match status" value="1"/>
</dbReference>
<comment type="catalytic activity">
    <reaction evidence="12">
        <text>Hydrolysis of the 2-sulfate groups of the L-iduronate 2-sulfate units of dermatan sulfate, heparan sulfate and heparin.</text>
        <dbReference type="EC" id="3.1.6.13"/>
    </reaction>
</comment>
<dbReference type="GO" id="GO:0043202">
    <property type="term" value="C:lysosomal lumen"/>
    <property type="evidence" value="ECO:0007669"/>
    <property type="project" value="UniProtKB-ARBA"/>
</dbReference>
<keyword evidence="6" id="KW-0378">Hydrolase</keyword>
<evidence type="ECO:0000256" key="1">
    <source>
        <dbReference type="ARBA" id="ARBA00001913"/>
    </source>
</evidence>
<evidence type="ECO:0000256" key="4">
    <source>
        <dbReference type="ARBA" id="ARBA00022723"/>
    </source>
</evidence>
<reference evidence="20" key="1">
    <citation type="submission" date="2016-11" db="EMBL/GenBank/DDBJ databases">
        <title>Venom-gland transcriptomics and venom proteomics of the black-back scorpion (Hadrurus spadix) reveal detectability challenges and an unexplored realm of animal toxin diversity.</title>
        <authorList>
            <person name="Rokyta D.R."/>
            <person name="Ward M.J."/>
        </authorList>
    </citation>
    <scope>NUCLEOTIDE SEQUENCE</scope>
    <source>
        <tissue evidence="20">Venom gland</tissue>
    </source>
</reference>
<feature type="transmembrane region" description="Helical" evidence="18">
    <location>
        <begin position="15"/>
        <end position="39"/>
    </location>
</feature>
<organism evidence="20">
    <name type="scientific">Hadrurus spadix</name>
    <dbReference type="NCBI Taxonomy" id="141984"/>
    <lineage>
        <taxon>Eukaryota</taxon>
        <taxon>Metazoa</taxon>
        <taxon>Ecdysozoa</taxon>
        <taxon>Arthropoda</taxon>
        <taxon>Chelicerata</taxon>
        <taxon>Arachnida</taxon>
        <taxon>Scorpiones</taxon>
        <taxon>Iurida</taxon>
        <taxon>Iuroidea</taxon>
        <taxon>Hadrurus</taxon>
    </lineage>
</organism>
<dbReference type="PANTHER" id="PTHR45953:SF1">
    <property type="entry name" value="IDURONATE 2-SULFATASE"/>
    <property type="match status" value="1"/>
</dbReference>
<evidence type="ECO:0000256" key="15">
    <source>
        <dbReference type="ARBA" id="ARBA00066413"/>
    </source>
</evidence>
<evidence type="ECO:0000313" key="20">
    <source>
        <dbReference type="EMBL" id="JAV48095.1"/>
    </source>
</evidence>
<dbReference type="GO" id="GO:0046872">
    <property type="term" value="F:metal ion binding"/>
    <property type="evidence" value="ECO:0007669"/>
    <property type="project" value="UniProtKB-KW"/>
</dbReference>
<keyword evidence="18" id="KW-0472">Membrane</keyword>
<keyword evidence="4" id="KW-0479">Metal-binding</keyword>
<dbReference type="InterPro" id="IPR017850">
    <property type="entry name" value="Alkaline_phosphatase_core_sf"/>
</dbReference>
<evidence type="ECO:0000256" key="10">
    <source>
        <dbReference type="ARBA" id="ARBA00023180"/>
    </source>
</evidence>
<keyword evidence="7" id="KW-0106">Calcium</keyword>
<evidence type="ECO:0000256" key="11">
    <source>
        <dbReference type="ARBA" id="ARBA00023228"/>
    </source>
</evidence>
<evidence type="ECO:0000256" key="16">
    <source>
        <dbReference type="ARBA" id="ARBA00068336"/>
    </source>
</evidence>
<evidence type="ECO:0000256" key="12">
    <source>
        <dbReference type="ARBA" id="ARBA00050460"/>
    </source>
</evidence>
<evidence type="ECO:0000259" key="19">
    <source>
        <dbReference type="Pfam" id="PF00884"/>
    </source>
</evidence>
<comment type="subcellular location">
    <subcellularLocation>
        <location evidence="2">Lysosome</location>
    </subcellularLocation>
</comment>
<keyword evidence="18" id="KW-1133">Transmembrane helix</keyword>
<evidence type="ECO:0000256" key="18">
    <source>
        <dbReference type="SAM" id="Phobius"/>
    </source>
</evidence>
<evidence type="ECO:0000256" key="3">
    <source>
        <dbReference type="ARBA" id="ARBA00008779"/>
    </source>
</evidence>
<dbReference type="SUPFAM" id="SSF53649">
    <property type="entry name" value="Alkaline phosphatase-like"/>
    <property type="match status" value="1"/>
</dbReference>